<feature type="compositionally biased region" description="Gly residues" evidence="1">
    <location>
        <begin position="82"/>
        <end position="105"/>
    </location>
</feature>
<evidence type="ECO:0000313" key="3">
    <source>
        <dbReference type="Proteomes" id="UP000035085"/>
    </source>
</evidence>
<dbReference type="Proteomes" id="UP000035085">
    <property type="component" value="Chromosome"/>
</dbReference>
<reference evidence="3" key="1">
    <citation type="submission" date="2015-02" db="EMBL/GenBank/DDBJ databases">
        <title>Complete Genome Sequencing of Pandoraea vervacti NS15 sp. nov.</title>
        <authorList>
            <person name="Chan K.-G."/>
        </authorList>
    </citation>
    <scope>NUCLEOTIDE SEQUENCE [LARGE SCALE GENOMIC DNA]</scope>
    <source>
        <strain evidence="3">NS15</strain>
    </source>
</reference>
<feature type="compositionally biased region" description="Low complexity" evidence="1">
    <location>
        <begin position="106"/>
        <end position="116"/>
    </location>
</feature>
<gene>
    <name evidence="2" type="ORF">UC34_05005</name>
</gene>
<feature type="compositionally biased region" description="Basic residues" evidence="1">
    <location>
        <begin position="1"/>
        <end position="11"/>
    </location>
</feature>
<feature type="region of interest" description="Disordered" evidence="1">
    <location>
        <begin position="1"/>
        <end position="41"/>
    </location>
</feature>
<sequence>MVPRKLRRVNSRAKANSIRRTPPIEADSFARQPLASSPDPFGARFVRTAGSAAVTLMLAGVVPPAWAACSVTDISDCGMPGGAGATVSGRTGGAGGAGNGQGGGAIQTAGGQTAGG</sequence>
<evidence type="ECO:0000313" key="2">
    <source>
        <dbReference type="EMBL" id="AJP56537.1"/>
    </source>
</evidence>
<evidence type="ECO:0000256" key="1">
    <source>
        <dbReference type="SAM" id="MobiDB-lite"/>
    </source>
</evidence>
<keyword evidence="3" id="KW-1185">Reference proteome</keyword>
<accession>A0ABM5SVL8</accession>
<dbReference type="EMBL" id="CP010897">
    <property type="protein sequence ID" value="AJP56537.1"/>
    <property type="molecule type" value="Genomic_DNA"/>
</dbReference>
<protein>
    <recommendedName>
        <fullName evidence="4">ESPR domain-containing protein</fullName>
    </recommendedName>
</protein>
<organism evidence="2 3">
    <name type="scientific">Pandoraea vervacti</name>
    <dbReference type="NCBI Taxonomy" id="656178"/>
    <lineage>
        <taxon>Bacteria</taxon>
        <taxon>Pseudomonadati</taxon>
        <taxon>Pseudomonadota</taxon>
        <taxon>Betaproteobacteria</taxon>
        <taxon>Burkholderiales</taxon>
        <taxon>Burkholderiaceae</taxon>
        <taxon>Pandoraea</taxon>
    </lineage>
</organism>
<feature type="region of interest" description="Disordered" evidence="1">
    <location>
        <begin position="82"/>
        <end position="116"/>
    </location>
</feature>
<name>A0ABM5SVL8_9BURK</name>
<proteinExistence type="predicted"/>
<evidence type="ECO:0008006" key="4">
    <source>
        <dbReference type="Google" id="ProtNLM"/>
    </source>
</evidence>